<dbReference type="Gene3D" id="1.25.40.10">
    <property type="entry name" value="Tetratricopeptide repeat domain"/>
    <property type="match status" value="4"/>
</dbReference>
<dbReference type="GO" id="GO:0016567">
    <property type="term" value="P:protein ubiquitination"/>
    <property type="evidence" value="ECO:0007669"/>
    <property type="project" value="TreeGrafter"/>
</dbReference>
<feature type="compositionally biased region" description="Polar residues" evidence="4">
    <location>
        <begin position="275"/>
        <end position="284"/>
    </location>
</feature>
<keyword evidence="1 3" id="KW-0802">TPR repeat</keyword>
<gene>
    <name evidence="5" type="ORF">CYLTODRAFT_423564</name>
</gene>
<feature type="region of interest" description="Disordered" evidence="4">
    <location>
        <begin position="239"/>
        <end position="396"/>
    </location>
</feature>
<dbReference type="Proteomes" id="UP000054007">
    <property type="component" value="Unassembled WGS sequence"/>
</dbReference>
<dbReference type="GO" id="GO:0031145">
    <property type="term" value="P:anaphase-promoting complex-dependent catabolic process"/>
    <property type="evidence" value="ECO:0007669"/>
    <property type="project" value="TreeGrafter"/>
</dbReference>
<dbReference type="GO" id="GO:0007091">
    <property type="term" value="P:metaphase/anaphase transition of mitotic cell cycle"/>
    <property type="evidence" value="ECO:0007669"/>
    <property type="project" value="TreeGrafter"/>
</dbReference>
<dbReference type="Pfam" id="PF14559">
    <property type="entry name" value="TPR_19"/>
    <property type="match status" value="1"/>
</dbReference>
<dbReference type="InterPro" id="IPR019734">
    <property type="entry name" value="TPR_rpt"/>
</dbReference>
<feature type="repeat" description="TPR" evidence="3">
    <location>
        <begin position="514"/>
        <end position="547"/>
    </location>
</feature>
<accession>A0A0D7B9V0</accession>
<dbReference type="STRING" id="1314674.A0A0D7B9V0"/>
<name>A0A0D7B9V0_9AGAR</name>
<organism evidence="5 6">
    <name type="scientific">Cylindrobasidium torrendii FP15055 ss-10</name>
    <dbReference type="NCBI Taxonomy" id="1314674"/>
    <lineage>
        <taxon>Eukaryota</taxon>
        <taxon>Fungi</taxon>
        <taxon>Dikarya</taxon>
        <taxon>Basidiomycota</taxon>
        <taxon>Agaricomycotina</taxon>
        <taxon>Agaricomycetes</taxon>
        <taxon>Agaricomycetidae</taxon>
        <taxon>Agaricales</taxon>
        <taxon>Marasmiineae</taxon>
        <taxon>Physalacriaceae</taxon>
        <taxon>Cylindrobasidium</taxon>
    </lineage>
</organism>
<dbReference type="PANTHER" id="PTHR12558:SF13">
    <property type="entry name" value="CELL DIVISION CYCLE PROTEIN 27 HOMOLOG"/>
    <property type="match status" value="1"/>
</dbReference>
<dbReference type="GO" id="GO:0005737">
    <property type="term" value="C:cytoplasm"/>
    <property type="evidence" value="ECO:0007669"/>
    <property type="project" value="TreeGrafter"/>
</dbReference>
<evidence type="ECO:0000313" key="5">
    <source>
        <dbReference type="EMBL" id="KIY66286.1"/>
    </source>
</evidence>
<evidence type="ECO:0000256" key="2">
    <source>
        <dbReference type="ARBA" id="ARBA00038210"/>
    </source>
</evidence>
<dbReference type="GO" id="GO:0005680">
    <property type="term" value="C:anaphase-promoting complex"/>
    <property type="evidence" value="ECO:0007669"/>
    <property type="project" value="UniProtKB-ARBA"/>
</dbReference>
<dbReference type="OrthoDB" id="10248520at2759"/>
<dbReference type="PROSITE" id="PS50005">
    <property type="entry name" value="TPR"/>
    <property type="match status" value="4"/>
</dbReference>
<feature type="repeat" description="TPR" evidence="3">
    <location>
        <begin position="615"/>
        <end position="648"/>
    </location>
</feature>
<dbReference type="SUPFAM" id="SSF48452">
    <property type="entry name" value="TPR-like"/>
    <property type="match status" value="1"/>
</dbReference>
<sequence length="746" mass="83364">MAMESRVENETQLSTRYQALIWSFLDSGLPKTALFYAERFFSQVKNTHTARHLYAITLLELEQTHSALGLVAESSCAGCLELKARCCTSLGRWSVASEALDAAISHPTYPSFGANAYRPARQYPDEAAMYCRQGNMAMKGNMQDKAVVAFQKALALNPLLWEAFDGLCYLGVVSSVDVHFPTRPYPIRRTDEPPKAAFPVATGVGFFTPETNGLFRPWDPKMLGTPESFNAQIAALKEPQPRSGLSGDAPTQQTRPLSSAEETGPVPKKMRTRPLDTSRTSKLKQNGEDAQRKGSQGFAFSNLFAAPGRRNQPTTRTTTGKPPSSTSTTTNAATRRSNRLLTVTSTKPTAKVTRRRQPTQQTLTSDTEEEMPGEPAYSPSPPNAQSPPSERSQSPAHDTYDLEVADWTIYDLMRRFAHAARALAVYDLDVCIQHVQAMTDSDRLSPYALSVAGRALFEKCEYAKAEKIYRQLRTVDPYRMWDMDVYSTLLWYLQKPVDLSFLAQELSNINSRSAQAWIAIGNLFSLQKERSQALTCFGRATQMDPLCAYAYTLSGHESIDEDLSKAINFFESALRIDPRHYNAWYGLGSCYMRTAKLRLAEYHYRKANAIHPKNAVLLGCVGLTLERKGQRDAALAIFDEAIVIHPDNALVRYRRSKILISMKRYENAINDLEYLQRTAPEESNVIFQLARVYRLVGDVVKSAQLLAAVRDIAPKNLNRIKKLLDMKAEEDAAAAGDDSMMVVDMR</sequence>
<protein>
    <submittedName>
        <fullName evidence="5">TPR-like protein</fullName>
    </submittedName>
</protein>
<feature type="compositionally biased region" description="Polar residues" evidence="4">
    <location>
        <begin position="249"/>
        <end position="261"/>
    </location>
</feature>
<proteinExistence type="inferred from homology"/>
<dbReference type="Pfam" id="PF12895">
    <property type="entry name" value="ANAPC3"/>
    <property type="match status" value="1"/>
</dbReference>
<feature type="repeat" description="TPR" evidence="3">
    <location>
        <begin position="581"/>
        <end position="614"/>
    </location>
</feature>
<keyword evidence="6" id="KW-1185">Reference proteome</keyword>
<reference evidence="5 6" key="1">
    <citation type="journal article" date="2015" name="Fungal Genet. Biol.">
        <title>Evolution of novel wood decay mechanisms in Agaricales revealed by the genome sequences of Fistulina hepatica and Cylindrobasidium torrendii.</title>
        <authorList>
            <person name="Floudas D."/>
            <person name="Held B.W."/>
            <person name="Riley R."/>
            <person name="Nagy L.G."/>
            <person name="Koehler G."/>
            <person name="Ransdell A.S."/>
            <person name="Younus H."/>
            <person name="Chow J."/>
            <person name="Chiniquy J."/>
            <person name="Lipzen A."/>
            <person name="Tritt A."/>
            <person name="Sun H."/>
            <person name="Haridas S."/>
            <person name="LaButti K."/>
            <person name="Ohm R.A."/>
            <person name="Kues U."/>
            <person name="Blanchette R.A."/>
            <person name="Grigoriev I.V."/>
            <person name="Minto R.E."/>
            <person name="Hibbett D.S."/>
        </authorList>
    </citation>
    <scope>NUCLEOTIDE SEQUENCE [LARGE SCALE GENOMIC DNA]</scope>
    <source>
        <strain evidence="5 6">FP15055 ss-10</strain>
    </source>
</reference>
<dbReference type="SMART" id="SM00028">
    <property type="entry name" value="TPR"/>
    <property type="match status" value="8"/>
</dbReference>
<dbReference type="GO" id="GO:0051301">
    <property type="term" value="P:cell division"/>
    <property type="evidence" value="ECO:0007669"/>
    <property type="project" value="TreeGrafter"/>
</dbReference>
<evidence type="ECO:0000256" key="4">
    <source>
        <dbReference type="SAM" id="MobiDB-lite"/>
    </source>
</evidence>
<evidence type="ECO:0000256" key="3">
    <source>
        <dbReference type="PROSITE-ProRule" id="PRU00339"/>
    </source>
</evidence>
<feature type="compositionally biased region" description="Low complexity" evidence="4">
    <location>
        <begin position="307"/>
        <end position="335"/>
    </location>
</feature>
<evidence type="ECO:0000256" key="1">
    <source>
        <dbReference type="ARBA" id="ARBA00022803"/>
    </source>
</evidence>
<feature type="repeat" description="TPR" evidence="3">
    <location>
        <begin position="127"/>
        <end position="160"/>
    </location>
</feature>
<comment type="similarity">
    <text evidence="2">Belongs to the APC3/CDC27 family.</text>
</comment>
<dbReference type="Pfam" id="PF13432">
    <property type="entry name" value="TPR_16"/>
    <property type="match status" value="1"/>
</dbReference>
<dbReference type="AlphaFoldDB" id="A0A0D7B9V0"/>
<dbReference type="InterPro" id="IPR011990">
    <property type="entry name" value="TPR-like_helical_dom_sf"/>
</dbReference>
<dbReference type="EMBL" id="KN880559">
    <property type="protein sequence ID" value="KIY66286.1"/>
    <property type="molecule type" value="Genomic_DNA"/>
</dbReference>
<dbReference type="PANTHER" id="PTHR12558">
    <property type="entry name" value="CELL DIVISION CYCLE 16,23,27"/>
    <property type="match status" value="1"/>
</dbReference>
<evidence type="ECO:0000313" key="6">
    <source>
        <dbReference type="Proteomes" id="UP000054007"/>
    </source>
</evidence>